<dbReference type="PANTHER" id="PTHR42718:SF9">
    <property type="entry name" value="MAJOR FACILITATOR SUPERFAMILY MULTIDRUG TRANSPORTER MFSC"/>
    <property type="match status" value="1"/>
</dbReference>
<evidence type="ECO:0000313" key="11">
    <source>
        <dbReference type="Proteomes" id="UP001623660"/>
    </source>
</evidence>
<evidence type="ECO:0000256" key="4">
    <source>
        <dbReference type="ARBA" id="ARBA00022475"/>
    </source>
</evidence>
<feature type="transmembrane region" description="Helical" evidence="8">
    <location>
        <begin position="49"/>
        <end position="69"/>
    </location>
</feature>
<dbReference type="Pfam" id="PF07690">
    <property type="entry name" value="MFS_1"/>
    <property type="match status" value="1"/>
</dbReference>
<keyword evidence="11" id="KW-1185">Reference proteome</keyword>
<evidence type="ECO:0000256" key="7">
    <source>
        <dbReference type="ARBA" id="ARBA00023136"/>
    </source>
</evidence>
<dbReference type="Gene3D" id="1.20.1250.20">
    <property type="entry name" value="MFS general substrate transporter like domains"/>
    <property type="match status" value="1"/>
</dbReference>
<organism evidence="10 11">
    <name type="scientific">Candidatus Clostridium eludens</name>
    <dbReference type="NCBI Taxonomy" id="3381663"/>
    <lineage>
        <taxon>Bacteria</taxon>
        <taxon>Bacillati</taxon>
        <taxon>Bacillota</taxon>
        <taxon>Clostridia</taxon>
        <taxon>Eubacteriales</taxon>
        <taxon>Clostridiaceae</taxon>
        <taxon>Clostridium</taxon>
    </lineage>
</organism>
<dbReference type="Gene3D" id="1.20.1720.10">
    <property type="entry name" value="Multidrug resistance protein D"/>
    <property type="match status" value="1"/>
</dbReference>
<feature type="domain" description="Major facilitator superfamily (MFS) profile" evidence="9">
    <location>
        <begin position="15"/>
        <end position="471"/>
    </location>
</feature>
<keyword evidence="7 8" id="KW-0472">Membrane</keyword>
<accession>A0ABW8SPI7</accession>
<dbReference type="InterPro" id="IPR004638">
    <property type="entry name" value="EmrB-like"/>
</dbReference>
<feature type="transmembrane region" description="Helical" evidence="8">
    <location>
        <begin position="202"/>
        <end position="219"/>
    </location>
</feature>
<name>A0ABW8SPI7_9CLOT</name>
<dbReference type="Proteomes" id="UP001623660">
    <property type="component" value="Unassembled WGS sequence"/>
</dbReference>
<comment type="caution">
    <text evidence="10">The sequence shown here is derived from an EMBL/GenBank/DDBJ whole genome shotgun (WGS) entry which is preliminary data.</text>
</comment>
<dbReference type="InterPro" id="IPR011701">
    <property type="entry name" value="MFS"/>
</dbReference>
<feature type="transmembrane region" description="Helical" evidence="8">
    <location>
        <begin position="333"/>
        <end position="352"/>
    </location>
</feature>
<keyword evidence="6 8" id="KW-1133">Transmembrane helix</keyword>
<feature type="transmembrane region" description="Helical" evidence="8">
    <location>
        <begin position="270"/>
        <end position="293"/>
    </location>
</feature>
<gene>
    <name evidence="10" type="ORF">ACJDU8_18800</name>
</gene>
<dbReference type="InterPro" id="IPR020846">
    <property type="entry name" value="MFS_dom"/>
</dbReference>
<dbReference type="CDD" id="cd17321">
    <property type="entry name" value="MFS_MMR_MDR_like"/>
    <property type="match status" value="1"/>
</dbReference>
<dbReference type="PRINTS" id="PR01036">
    <property type="entry name" value="TCRTETB"/>
</dbReference>
<feature type="transmembrane region" description="Helical" evidence="8">
    <location>
        <begin position="106"/>
        <end position="127"/>
    </location>
</feature>
<feature type="transmembrane region" description="Helical" evidence="8">
    <location>
        <begin position="169"/>
        <end position="190"/>
    </location>
</feature>
<keyword evidence="5 8" id="KW-0812">Transmembrane</keyword>
<dbReference type="NCBIfam" id="TIGR00711">
    <property type="entry name" value="efflux_EmrB"/>
    <property type="match status" value="1"/>
</dbReference>
<reference evidence="10 11" key="1">
    <citation type="submission" date="2024-11" db="EMBL/GenBank/DDBJ databases">
        <authorList>
            <person name="Heng Y.C."/>
            <person name="Lim A.C.H."/>
            <person name="Lee J.K.Y."/>
            <person name="Kittelmann S."/>
        </authorList>
    </citation>
    <scope>NUCLEOTIDE SEQUENCE [LARGE SCALE GENOMIC DNA]</scope>
    <source>
        <strain evidence="10 11">WILCCON 0269</strain>
    </source>
</reference>
<dbReference type="SUPFAM" id="SSF103473">
    <property type="entry name" value="MFS general substrate transporter"/>
    <property type="match status" value="1"/>
</dbReference>
<feature type="transmembrane region" description="Helical" evidence="8">
    <location>
        <begin position="396"/>
        <end position="419"/>
    </location>
</feature>
<feature type="transmembrane region" description="Helical" evidence="8">
    <location>
        <begin position="12"/>
        <end position="37"/>
    </location>
</feature>
<evidence type="ECO:0000256" key="3">
    <source>
        <dbReference type="ARBA" id="ARBA00022448"/>
    </source>
</evidence>
<feature type="transmembrane region" description="Helical" evidence="8">
    <location>
        <begin position="299"/>
        <end position="321"/>
    </location>
</feature>
<evidence type="ECO:0000256" key="5">
    <source>
        <dbReference type="ARBA" id="ARBA00022692"/>
    </source>
</evidence>
<dbReference type="PROSITE" id="PS50850">
    <property type="entry name" value="MFS"/>
    <property type="match status" value="1"/>
</dbReference>
<keyword evidence="4" id="KW-1003">Cell membrane</keyword>
<comment type="subcellular location">
    <subcellularLocation>
        <location evidence="1">Cell membrane</location>
        <topology evidence="1">Multi-pass membrane protein</topology>
    </subcellularLocation>
</comment>
<evidence type="ECO:0000256" key="6">
    <source>
        <dbReference type="ARBA" id="ARBA00022989"/>
    </source>
</evidence>
<sequence>MNKTGNEVYAKRWIILFTVISATFMATLDGSIVNVALPNMSDKLNVSMAGIEWVVTSFFITVAATILIFGRLGDIKGKTRIFRFGIVIFTLGSFLCGMTSSLPVLVAARVIQAIGAAATMANSQGIITQVFPAHERGRALGLVGTFVALGSMTGPPLGGIIVSAVSWEYIFLINVPIGIIVFIMSIKVFPKSHDVVKEKLDGKGALLFTVSIVLLFGALVQGQSSGYNNPIMISAFIISVISFIAFIIVENKIKVPLLQLEIFKNSLFSISIICGFISFIAISASNIILPFYFQDVLKLSPAATGLFMMVSPVVLSIVAPISGYVSDKIGSEILTLIGLLLTSAGLFLISSLNEKSSLIILVVYIVVMTIGNGMFQSPNNSLVMSTVGKNKLGIAGSVNALIRNLGLVLGTSVATLLLYNRMSYKIGYRVIDYVKGRDDIFIYGMRWVYMSAGILCLVGVAITALRFYGNKKDKIKLKTKKSKTLEDNAM</sequence>
<evidence type="ECO:0000259" key="9">
    <source>
        <dbReference type="PROSITE" id="PS50850"/>
    </source>
</evidence>
<evidence type="ECO:0000256" key="1">
    <source>
        <dbReference type="ARBA" id="ARBA00004651"/>
    </source>
</evidence>
<dbReference type="RefSeq" id="WP_406793702.1">
    <property type="nucleotide sequence ID" value="NZ_JBJHZX010000033.1"/>
</dbReference>
<evidence type="ECO:0000256" key="2">
    <source>
        <dbReference type="ARBA" id="ARBA00008537"/>
    </source>
</evidence>
<comment type="similarity">
    <text evidence="2">Belongs to the major facilitator superfamily. EmrB family.</text>
</comment>
<proteinExistence type="inferred from homology"/>
<dbReference type="PANTHER" id="PTHR42718">
    <property type="entry name" value="MAJOR FACILITATOR SUPERFAMILY MULTIDRUG TRANSPORTER MFSC"/>
    <property type="match status" value="1"/>
</dbReference>
<protein>
    <submittedName>
        <fullName evidence="10">MFS transporter</fullName>
    </submittedName>
</protein>
<evidence type="ECO:0000313" key="10">
    <source>
        <dbReference type="EMBL" id="MFL0197597.1"/>
    </source>
</evidence>
<feature type="transmembrane region" description="Helical" evidence="8">
    <location>
        <begin position="139"/>
        <end position="163"/>
    </location>
</feature>
<evidence type="ECO:0000256" key="8">
    <source>
        <dbReference type="SAM" id="Phobius"/>
    </source>
</evidence>
<keyword evidence="3" id="KW-0813">Transport</keyword>
<feature type="transmembrane region" description="Helical" evidence="8">
    <location>
        <begin position="447"/>
        <end position="468"/>
    </location>
</feature>
<dbReference type="EMBL" id="JBJHZX010000033">
    <property type="protein sequence ID" value="MFL0197597.1"/>
    <property type="molecule type" value="Genomic_DNA"/>
</dbReference>
<dbReference type="InterPro" id="IPR036259">
    <property type="entry name" value="MFS_trans_sf"/>
</dbReference>
<feature type="transmembrane region" description="Helical" evidence="8">
    <location>
        <begin position="358"/>
        <end position="375"/>
    </location>
</feature>
<feature type="transmembrane region" description="Helical" evidence="8">
    <location>
        <begin position="81"/>
        <end position="100"/>
    </location>
</feature>
<feature type="transmembrane region" description="Helical" evidence="8">
    <location>
        <begin position="231"/>
        <end position="249"/>
    </location>
</feature>